<evidence type="ECO:0000313" key="2">
    <source>
        <dbReference type="EMBL" id="KAK3755353.1"/>
    </source>
</evidence>
<sequence length="71" mass="8040">MSCQTLDTFLEKMVEQKRPRIETQKDPERKCVAEHGPARLSVRFKARSLGDQGAAPVRQASSSDEPLEREI</sequence>
<name>A0AAE0YR66_9GAST</name>
<dbReference type="AlphaFoldDB" id="A0AAE0YR66"/>
<protein>
    <submittedName>
        <fullName evidence="2">Uncharacterized protein</fullName>
    </submittedName>
</protein>
<feature type="region of interest" description="Disordered" evidence="1">
    <location>
        <begin position="47"/>
        <end position="71"/>
    </location>
</feature>
<evidence type="ECO:0000256" key="1">
    <source>
        <dbReference type="SAM" id="MobiDB-lite"/>
    </source>
</evidence>
<accession>A0AAE0YR66</accession>
<evidence type="ECO:0000313" key="3">
    <source>
        <dbReference type="Proteomes" id="UP001283361"/>
    </source>
</evidence>
<comment type="caution">
    <text evidence="2">The sequence shown here is derived from an EMBL/GenBank/DDBJ whole genome shotgun (WGS) entry which is preliminary data.</text>
</comment>
<reference evidence="2" key="1">
    <citation type="journal article" date="2023" name="G3 (Bethesda)">
        <title>A reference genome for the long-term kleptoplast-retaining sea slug Elysia crispata morphotype clarki.</title>
        <authorList>
            <person name="Eastman K.E."/>
            <person name="Pendleton A.L."/>
            <person name="Shaikh M.A."/>
            <person name="Suttiyut T."/>
            <person name="Ogas R."/>
            <person name="Tomko P."/>
            <person name="Gavelis G."/>
            <person name="Widhalm J.R."/>
            <person name="Wisecaver J.H."/>
        </authorList>
    </citation>
    <scope>NUCLEOTIDE SEQUENCE</scope>
    <source>
        <strain evidence="2">ECLA1</strain>
    </source>
</reference>
<dbReference type="Proteomes" id="UP001283361">
    <property type="component" value="Unassembled WGS sequence"/>
</dbReference>
<keyword evidence="3" id="KW-1185">Reference proteome</keyword>
<proteinExistence type="predicted"/>
<gene>
    <name evidence="2" type="ORF">RRG08_026083</name>
</gene>
<dbReference type="EMBL" id="JAWDGP010005602">
    <property type="protein sequence ID" value="KAK3755353.1"/>
    <property type="molecule type" value="Genomic_DNA"/>
</dbReference>
<organism evidence="2 3">
    <name type="scientific">Elysia crispata</name>
    <name type="common">lettuce slug</name>
    <dbReference type="NCBI Taxonomy" id="231223"/>
    <lineage>
        <taxon>Eukaryota</taxon>
        <taxon>Metazoa</taxon>
        <taxon>Spiralia</taxon>
        <taxon>Lophotrochozoa</taxon>
        <taxon>Mollusca</taxon>
        <taxon>Gastropoda</taxon>
        <taxon>Heterobranchia</taxon>
        <taxon>Euthyneura</taxon>
        <taxon>Panpulmonata</taxon>
        <taxon>Sacoglossa</taxon>
        <taxon>Placobranchoidea</taxon>
        <taxon>Plakobranchidae</taxon>
        <taxon>Elysia</taxon>
    </lineage>
</organism>